<proteinExistence type="predicted"/>
<name>A0ABV4VTC5_9GAMM</name>
<evidence type="ECO:0000313" key="1">
    <source>
        <dbReference type="EMBL" id="MFB2652350.1"/>
    </source>
</evidence>
<reference evidence="1 2" key="1">
    <citation type="submission" date="2024-09" db="EMBL/GenBank/DDBJ databases">
        <authorList>
            <person name="Zhang Y."/>
        </authorList>
    </citation>
    <scope>NUCLEOTIDE SEQUENCE [LARGE SCALE GENOMIC DNA]</scope>
    <source>
        <strain evidence="1 2">SH314</strain>
    </source>
</reference>
<dbReference type="RefSeq" id="WP_374918704.1">
    <property type="nucleotide sequence ID" value="NZ_JBHFGJ010000002.1"/>
</dbReference>
<sequence length="296" mass="33681">MRVSEYFKLDKTQPYLDFVDIRLDTDIPVFLDPSAIKNLDSEWGNELSSYLQTFFESVLKKIQNNDHSAAKKLLASLNERNEYHLGYSVGKSRGHGFGVDSAASVWHALTKSKAAKTGLLKDLEDTALMINGIGTDMISDATSNILRAPLIKYTQEISKYYGIPLTPNVPSGPIWNPHKEIWEQAFVDLPMTDAGKIILVPKIIVRHKITYQAEEYYRHYLLPEMQDENIKKHTALVETLKNGRLRVTKKALMDKYGKDKLAITEQTIKHPQVLLDYKESKLDSPSKPLSHEEFTS</sequence>
<gene>
    <name evidence="1" type="ORF">ACE02L_06330</name>
</gene>
<protein>
    <submittedName>
        <fullName evidence="1">Uncharacterized protein</fullName>
    </submittedName>
</protein>
<accession>A0ABV4VTC5</accession>
<dbReference type="Proteomes" id="UP001576726">
    <property type="component" value="Unassembled WGS sequence"/>
</dbReference>
<evidence type="ECO:0000313" key="2">
    <source>
        <dbReference type="Proteomes" id="UP001576726"/>
    </source>
</evidence>
<keyword evidence="2" id="KW-1185">Reference proteome</keyword>
<organism evidence="1 2">
    <name type="scientific">Shewanella seohaensis</name>
    <dbReference type="NCBI Taxonomy" id="755175"/>
    <lineage>
        <taxon>Bacteria</taxon>
        <taxon>Pseudomonadati</taxon>
        <taxon>Pseudomonadota</taxon>
        <taxon>Gammaproteobacteria</taxon>
        <taxon>Alteromonadales</taxon>
        <taxon>Shewanellaceae</taxon>
        <taxon>Shewanella</taxon>
    </lineage>
</organism>
<comment type="caution">
    <text evidence="1">The sequence shown here is derived from an EMBL/GenBank/DDBJ whole genome shotgun (WGS) entry which is preliminary data.</text>
</comment>
<dbReference type="EMBL" id="JBHFGJ010000002">
    <property type="protein sequence ID" value="MFB2652350.1"/>
    <property type="molecule type" value="Genomic_DNA"/>
</dbReference>